<dbReference type="GeneID" id="37067519"/>
<gene>
    <name evidence="2" type="ORF">BO70DRAFT_378638</name>
</gene>
<dbReference type="VEuPathDB" id="FungiDB:BO70DRAFT_378638"/>
<reference evidence="2 3" key="1">
    <citation type="submission" date="2016-12" db="EMBL/GenBank/DDBJ databases">
        <title>The genomes of Aspergillus section Nigri reveals drivers in fungal speciation.</title>
        <authorList>
            <consortium name="DOE Joint Genome Institute"/>
            <person name="Vesth T.C."/>
            <person name="Nybo J."/>
            <person name="Theobald S."/>
            <person name="Brandl J."/>
            <person name="Frisvad J.C."/>
            <person name="Nielsen K.F."/>
            <person name="Lyhne E.K."/>
            <person name="Kogle M.E."/>
            <person name="Kuo A."/>
            <person name="Riley R."/>
            <person name="Clum A."/>
            <person name="Nolan M."/>
            <person name="Lipzen A."/>
            <person name="Salamov A."/>
            <person name="Henrissat B."/>
            <person name="Wiebenga A."/>
            <person name="De Vries R.P."/>
            <person name="Grigoriev I.V."/>
            <person name="Mortensen U.H."/>
            <person name="Andersen M.R."/>
            <person name="Baker S.E."/>
        </authorList>
    </citation>
    <scope>NUCLEOTIDE SEQUENCE [LARGE SCALE GENOMIC DNA]</scope>
    <source>
        <strain evidence="2 3">CBS 117.55</strain>
    </source>
</reference>
<proteinExistence type="predicted"/>
<evidence type="ECO:0000313" key="2">
    <source>
        <dbReference type="EMBL" id="PWY85924.1"/>
    </source>
</evidence>
<dbReference type="OrthoDB" id="2326446at2759"/>
<organism evidence="2 3">
    <name type="scientific">Aspergillus heteromorphus CBS 117.55</name>
    <dbReference type="NCBI Taxonomy" id="1448321"/>
    <lineage>
        <taxon>Eukaryota</taxon>
        <taxon>Fungi</taxon>
        <taxon>Dikarya</taxon>
        <taxon>Ascomycota</taxon>
        <taxon>Pezizomycotina</taxon>
        <taxon>Eurotiomycetes</taxon>
        <taxon>Eurotiomycetidae</taxon>
        <taxon>Eurotiales</taxon>
        <taxon>Aspergillaceae</taxon>
        <taxon>Aspergillus</taxon>
        <taxon>Aspergillus subgen. Circumdati</taxon>
    </lineage>
</organism>
<dbReference type="Proteomes" id="UP000247233">
    <property type="component" value="Unassembled WGS sequence"/>
</dbReference>
<name>A0A317WHG1_9EURO</name>
<feature type="region of interest" description="Disordered" evidence="1">
    <location>
        <begin position="102"/>
        <end position="131"/>
    </location>
</feature>
<accession>A0A317WHG1</accession>
<comment type="caution">
    <text evidence="2">The sequence shown here is derived from an EMBL/GenBank/DDBJ whole genome shotgun (WGS) entry which is preliminary data.</text>
</comment>
<dbReference type="AlphaFoldDB" id="A0A317WHG1"/>
<evidence type="ECO:0000313" key="3">
    <source>
        <dbReference type="Proteomes" id="UP000247233"/>
    </source>
</evidence>
<sequence length="131" mass="14827">MTFTLTPVNLFHAHDYNELQRQRQISGWHFSDPHLLSWGAKQAANLKSLFWIAIPNPNATNSPIRAGHISFDLYADPPDAGLTQTRPIHRDHPDVLHPLRIRSTTSGVGRQTIEQVKQLARSEPYGSAERK</sequence>
<feature type="non-terminal residue" evidence="2">
    <location>
        <position position="1"/>
    </location>
</feature>
<protein>
    <submittedName>
        <fullName evidence="2">Uncharacterized protein</fullName>
    </submittedName>
</protein>
<keyword evidence="3" id="KW-1185">Reference proteome</keyword>
<feature type="compositionally biased region" description="Polar residues" evidence="1">
    <location>
        <begin position="102"/>
        <end position="115"/>
    </location>
</feature>
<dbReference type="RefSeq" id="XP_025400476.1">
    <property type="nucleotide sequence ID" value="XM_025545282.1"/>
</dbReference>
<evidence type="ECO:0000256" key="1">
    <source>
        <dbReference type="SAM" id="MobiDB-lite"/>
    </source>
</evidence>
<dbReference type="EMBL" id="MSFL01000008">
    <property type="protein sequence ID" value="PWY85924.1"/>
    <property type="molecule type" value="Genomic_DNA"/>
</dbReference>
<dbReference type="STRING" id="1448321.A0A317WHG1"/>